<dbReference type="Gene3D" id="2.20.25.10">
    <property type="match status" value="1"/>
</dbReference>
<dbReference type="InterPro" id="IPR050883">
    <property type="entry name" value="PNGase"/>
</dbReference>
<evidence type="ECO:0000256" key="1">
    <source>
        <dbReference type="ARBA" id="ARBA00001650"/>
    </source>
</evidence>
<name>A0A6P8UWH8_GYMAC</name>
<dbReference type="Gene3D" id="2.60.120.1020">
    <property type="entry name" value="Peptide N glycanase, PAW domain"/>
    <property type="match status" value="1"/>
</dbReference>
<evidence type="ECO:0000256" key="10">
    <source>
        <dbReference type="ARBA" id="ARBA00022833"/>
    </source>
</evidence>
<dbReference type="CDD" id="cd10459">
    <property type="entry name" value="PUB_PNGase"/>
    <property type="match status" value="1"/>
</dbReference>
<keyword evidence="8" id="KW-0479">Metal-binding</keyword>
<dbReference type="FunFam" id="2.20.25.10:FF:000011">
    <property type="entry name" value="peptide-N(4)-(N-acetyl-beta- glucosaminyl)asparagine amidase"/>
    <property type="match status" value="1"/>
</dbReference>
<dbReference type="SMART" id="SM00613">
    <property type="entry name" value="PAW"/>
    <property type="match status" value="1"/>
</dbReference>
<keyword evidence="17" id="KW-1185">Reference proteome</keyword>
<dbReference type="Pfam" id="PF04721">
    <property type="entry name" value="PAW"/>
    <property type="match status" value="1"/>
</dbReference>
<dbReference type="InterPro" id="IPR018997">
    <property type="entry name" value="PUB_domain"/>
</dbReference>
<protein>
    <recommendedName>
        <fullName evidence="6">Peptide-N(4)-(N-acetyl-beta-glucosaminyl)asparagine amidase</fullName>
        <ecNumber evidence="5">3.5.1.52</ecNumber>
    </recommendedName>
    <alternativeName>
        <fullName evidence="12">N-glycanase 1</fullName>
    </alternativeName>
    <alternativeName>
        <fullName evidence="13">Peptide:N-glycanase</fullName>
    </alternativeName>
</protein>
<sequence length="668" mass="75347">MSVSPAVTTLCENSDEAFLDAAKLLLTYSDNIMRFPNEEKYRSIRIGNPTFSTKLLPIKGAVECLFEMGFEEAETHLVFPRSASVDQMKLIRDSIAAERDRRLGGRQAASPITPTTPTLATTSPTTPTLATTSPTTPTLATTSPTTPSSASAPVISAPPPPQPSSLENSMNFFATLQSNFQHVLLYENLDLQQKALSRIPEERLRSEAEVQLRGAREEDPDLLSADCKLGLEDFLVLELLRWFKQDFFSWVDHLPCSRCSGATQNSNPLQPSAEDLRWGAQRVENHYCHTCRLSTRFPRYNNPEKLLETRRGRCGEWANCFTLCCRAMGLEARYIWDSTDHVWTEVFSTSQRRWLHCDSCENGCDKPLLYEVGWGKKLAYILAFSKDQVVDVTWRYSCKHPEVLSRRTKVQESWLLHTIHRLNTSRQQSLSPERKTDLTERLLVELVEFLSPKKPKSGELGGRNSGSLAWRRARGETRKTDAGTSTETQAAGFVFTLTEKERKQKLLHVRYSSSRDEYCRLSNDSERIQIWDQCVWSRASVCRKVEEDWQMVYLARTEGSSSGKVSWKFDFSSAGMKVSSVSVSAKSETFHSGSVCWTLQAGERTAAFTGDGKMQDLPSVSGCSEFIIEAGLSGGEEETAWQHSQIFRQSLKETEEPSFEILVHLEDA</sequence>
<evidence type="ECO:0000313" key="17">
    <source>
        <dbReference type="Proteomes" id="UP000515161"/>
    </source>
</evidence>
<evidence type="ECO:0000256" key="6">
    <source>
        <dbReference type="ARBA" id="ARBA00018546"/>
    </source>
</evidence>
<organism evidence="17 18">
    <name type="scientific">Gymnodraco acuticeps</name>
    <name type="common">Antarctic dragonfish</name>
    <dbReference type="NCBI Taxonomy" id="8218"/>
    <lineage>
        <taxon>Eukaryota</taxon>
        <taxon>Metazoa</taxon>
        <taxon>Chordata</taxon>
        <taxon>Craniata</taxon>
        <taxon>Vertebrata</taxon>
        <taxon>Euteleostomi</taxon>
        <taxon>Actinopterygii</taxon>
        <taxon>Neopterygii</taxon>
        <taxon>Teleostei</taxon>
        <taxon>Neoteleostei</taxon>
        <taxon>Acanthomorphata</taxon>
        <taxon>Eupercaria</taxon>
        <taxon>Perciformes</taxon>
        <taxon>Notothenioidei</taxon>
        <taxon>Bathydraconidae</taxon>
        <taxon>Gymnodraco</taxon>
    </lineage>
</organism>
<dbReference type="GO" id="GO:0046872">
    <property type="term" value="F:metal ion binding"/>
    <property type="evidence" value="ECO:0007669"/>
    <property type="project" value="UniProtKB-KW"/>
</dbReference>
<dbReference type="InterPro" id="IPR038680">
    <property type="entry name" value="PAW_sf"/>
</dbReference>
<feature type="region of interest" description="Disordered" evidence="15">
    <location>
        <begin position="99"/>
        <end position="163"/>
    </location>
</feature>
<dbReference type="GO" id="GO:0000224">
    <property type="term" value="F:peptide-N4-(N-acetyl-beta-glucosaminyl)asparagine amidase activity"/>
    <property type="evidence" value="ECO:0007669"/>
    <property type="project" value="UniProtKB-EC"/>
</dbReference>
<dbReference type="KEGG" id="gacu:117544630"/>
<feature type="compositionally biased region" description="Low complexity" evidence="15">
    <location>
        <begin position="108"/>
        <end position="155"/>
    </location>
</feature>
<comment type="catalytic activity">
    <reaction evidence="1">
        <text>Hydrolysis of an N(4)-(acetyl-beta-D-glucosaminyl)asparagine residue in which the glucosamine residue may be further glycosylated, to yield a (substituted) N-acetyl-beta-D-glucosaminylamine and a peptide containing an aspartate residue.</text>
        <dbReference type="EC" id="3.5.1.52"/>
    </reaction>
</comment>
<dbReference type="CTD" id="55768"/>
<evidence type="ECO:0000256" key="11">
    <source>
        <dbReference type="ARBA" id="ARBA00024870"/>
    </source>
</evidence>
<dbReference type="GO" id="GO:0005829">
    <property type="term" value="C:cytosol"/>
    <property type="evidence" value="ECO:0007669"/>
    <property type="project" value="TreeGrafter"/>
</dbReference>
<dbReference type="SUPFAM" id="SSF49785">
    <property type="entry name" value="Galactose-binding domain-like"/>
    <property type="match status" value="1"/>
</dbReference>
<evidence type="ECO:0000256" key="7">
    <source>
        <dbReference type="ARBA" id="ARBA00022490"/>
    </source>
</evidence>
<dbReference type="FunFam" id="1.20.58.2190:FF:000001">
    <property type="entry name" value="peptide-N(4)-(N-acetyl-beta- glucosaminyl)asparagine amidase"/>
    <property type="match status" value="1"/>
</dbReference>
<comment type="similarity">
    <text evidence="4 14">Belongs to the transglutaminase-like superfamily. PNGase family.</text>
</comment>
<dbReference type="InterPro" id="IPR002931">
    <property type="entry name" value="Transglutaminase-like"/>
</dbReference>
<evidence type="ECO:0000256" key="9">
    <source>
        <dbReference type="ARBA" id="ARBA00022801"/>
    </source>
</evidence>
<evidence type="ECO:0000256" key="5">
    <source>
        <dbReference type="ARBA" id="ARBA00012158"/>
    </source>
</evidence>
<dbReference type="FunFam" id="2.60.120.1020:FF:000001">
    <property type="entry name" value="Peptide-N(4)-(N-acetyl-beta-glucosaminyl)asparagine amidase"/>
    <property type="match status" value="1"/>
</dbReference>
<dbReference type="Pfam" id="PF01841">
    <property type="entry name" value="Transglut_core"/>
    <property type="match status" value="1"/>
</dbReference>
<dbReference type="Pfam" id="PF09409">
    <property type="entry name" value="PUB"/>
    <property type="match status" value="1"/>
</dbReference>
<dbReference type="Proteomes" id="UP000515161">
    <property type="component" value="Unplaced"/>
</dbReference>
<dbReference type="GO" id="GO:0006516">
    <property type="term" value="P:glycoprotein catabolic process"/>
    <property type="evidence" value="ECO:0007669"/>
    <property type="project" value="InterPro"/>
</dbReference>
<dbReference type="SMART" id="SM00460">
    <property type="entry name" value="TGc"/>
    <property type="match status" value="1"/>
</dbReference>
<dbReference type="EC" id="3.5.1.52" evidence="5"/>
<dbReference type="FunCoup" id="A0A6P8UWH8">
    <property type="interactions" value="1644"/>
</dbReference>
<accession>A0A6P8UWH8</accession>
<evidence type="ECO:0000256" key="13">
    <source>
        <dbReference type="ARBA" id="ARBA00032901"/>
    </source>
</evidence>
<proteinExistence type="inferred from homology"/>
<evidence type="ECO:0000256" key="15">
    <source>
        <dbReference type="SAM" id="MobiDB-lite"/>
    </source>
</evidence>
<evidence type="ECO:0000256" key="3">
    <source>
        <dbReference type="ARBA" id="ARBA00004496"/>
    </source>
</evidence>
<evidence type="ECO:0000313" key="18">
    <source>
        <dbReference type="RefSeq" id="XP_034069722.1"/>
    </source>
</evidence>
<keyword evidence="7" id="KW-0963">Cytoplasm</keyword>
<evidence type="ECO:0000256" key="2">
    <source>
        <dbReference type="ARBA" id="ARBA00001947"/>
    </source>
</evidence>
<dbReference type="InterPro" id="IPR038765">
    <property type="entry name" value="Papain-like_cys_pep_sf"/>
</dbReference>
<dbReference type="InterPro" id="IPR036339">
    <property type="entry name" value="PUB-like_dom_sf"/>
</dbReference>
<keyword evidence="9" id="KW-0378">Hydrolase</keyword>
<dbReference type="SUPFAM" id="SSF143503">
    <property type="entry name" value="PUG domain-like"/>
    <property type="match status" value="1"/>
</dbReference>
<evidence type="ECO:0000259" key="16">
    <source>
        <dbReference type="PROSITE" id="PS51398"/>
    </source>
</evidence>
<keyword evidence="10" id="KW-0862">Zinc</keyword>
<dbReference type="InParanoid" id="A0A6P8UWH8"/>
<evidence type="ECO:0000256" key="4">
    <source>
        <dbReference type="ARBA" id="ARBA00009390"/>
    </source>
</evidence>
<evidence type="ECO:0000256" key="14">
    <source>
        <dbReference type="PROSITE-ProRule" id="PRU00731"/>
    </source>
</evidence>
<feature type="domain" description="PAW" evidence="16">
    <location>
        <begin position="459"/>
        <end position="668"/>
    </location>
</feature>
<dbReference type="Gene3D" id="3.10.620.30">
    <property type="match status" value="1"/>
</dbReference>
<dbReference type="AlphaFoldDB" id="A0A6P8UWH8"/>
<dbReference type="Gene3D" id="1.20.58.2190">
    <property type="match status" value="1"/>
</dbReference>
<dbReference type="PROSITE" id="PS51398">
    <property type="entry name" value="PAW"/>
    <property type="match status" value="1"/>
</dbReference>
<comment type="subcellular location">
    <subcellularLocation>
        <location evidence="3">Cytoplasm</location>
    </subcellularLocation>
</comment>
<dbReference type="InterPro" id="IPR006588">
    <property type="entry name" value="Peptide_N_glycanase_PAW_dom"/>
</dbReference>
<comment type="cofactor">
    <cofactor evidence="2">
        <name>Zn(2+)</name>
        <dbReference type="ChEBI" id="CHEBI:29105"/>
    </cofactor>
</comment>
<dbReference type="PANTHER" id="PTHR12143">
    <property type="entry name" value="PEPTIDE N-GLYCANASE PNGASE -RELATED"/>
    <property type="match status" value="1"/>
</dbReference>
<dbReference type="GeneID" id="117544630"/>
<dbReference type="SMART" id="SM00580">
    <property type="entry name" value="PUG"/>
    <property type="match status" value="1"/>
</dbReference>
<dbReference type="GO" id="GO:0005634">
    <property type="term" value="C:nucleus"/>
    <property type="evidence" value="ECO:0007669"/>
    <property type="project" value="TreeGrafter"/>
</dbReference>
<dbReference type="PANTHER" id="PTHR12143:SF19">
    <property type="entry name" value="PEPTIDE-N(4)-(N-ACETYL-BETA-GLUCOSAMINYL)ASPARAGINE AMIDASE"/>
    <property type="match status" value="1"/>
</dbReference>
<comment type="function">
    <text evidence="11">Specifically deglycosylates the denatured form of N-linked glycoproteins in the cytoplasm and assists their proteasome-mediated degradation. Cleaves the beta-aspartyl-glucosamine (GlcNAc) of the glycan and the amide side chain of Asn, converting Asn to Asp. Prefers proteins containing high-mannose over those bearing complex type oligosaccharides. Can recognize misfolded proteins in the endoplasmic reticulum that are exported to the cytosol to be destroyed and deglycosylate them, while it has no activity toward native proteins. Deglycosylation is a prerequisite for subsequent proteasome-mediated degradation of some, but not all, misfolded glycoproteins.</text>
</comment>
<evidence type="ECO:0000256" key="12">
    <source>
        <dbReference type="ARBA" id="ARBA00029604"/>
    </source>
</evidence>
<reference evidence="18" key="1">
    <citation type="submission" date="2025-08" db="UniProtKB">
        <authorList>
            <consortium name="RefSeq"/>
        </authorList>
    </citation>
    <scope>IDENTIFICATION</scope>
</reference>
<dbReference type="RefSeq" id="XP_034069722.1">
    <property type="nucleotide sequence ID" value="XM_034213831.1"/>
</dbReference>
<evidence type="ECO:0000256" key="8">
    <source>
        <dbReference type="ARBA" id="ARBA00022723"/>
    </source>
</evidence>
<dbReference type="OrthoDB" id="409136at2759"/>
<gene>
    <name evidence="18" type="primary">ngly1</name>
</gene>
<dbReference type="SUPFAM" id="SSF54001">
    <property type="entry name" value="Cysteine proteinases"/>
    <property type="match status" value="1"/>
</dbReference>
<dbReference type="InterPro" id="IPR008979">
    <property type="entry name" value="Galactose-bd-like_sf"/>
</dbReference>